<dbReference type="NCBIfam" id="TIGR00613">
    <property type="entry name" value="reco"/>
    <property type="match status" value="1"/>
</dbReference>
<organism evidence="9 10">
    <name type="scientific">candidate division WOR-3 bacterium</name>
    <dbReference type="NCBI Taxonomy" id="2052148"/>
    <lineage>
        <taxon>Bacteria</taxon>
        <taxon>Bacteria division WOR-3</taxon>
    </lineage>
</organism>
<dbReference type="Proteomes" id="UP000779900">
    <property type="component" value="Unassembled WGS sequence"/>
</dbReference>
<evidence type="ECO:0000256" key="6">
    <source>
        <dbReference type="ARBA" id="ARBA00033409"/>
    </source>
</evidence>
<dbReference type="PANTHER" id="PTHR33991:SF1">
    <property type="entry name" value="DNA REPAIR PROTEIN RECO"/>
    <property type="match status" value="1"/>
</dbReference>
<dbReference type="SUPFAM" id="SSF50249">
    <property type="entry name" value="Nucleic acid-binding proteins"/>
    <property type="match status" value="1"/>
</dbReference>
<feature type="domain" description="DNA replication/recombination mediator RecO N-terminal" evidence="8">
    <location>
        <begin position="1"/>
        <end position="82"/>
    </location>
</feature>
<dbReference type="GO" id="GO:0006302">
    <property type="term" value="P:double-strand break repair"/>
    <property type="evidence" value="ECO:0007669"/>
    <property type="project" value="TreeGrafter"/>
</dbReference>
<evidence type="ECO:0000256" key="7">
    <source>
        <dbReference type="HAMAP-Rule" id="MF_00201"/>
    </source>
</evidence>
<dbReference type="Gene3D" id="2.40.50.140">
    <property type="entry name" value="Nucleic acid-binding proteins"/>
    <property type="match status" value="1"/>
</dbReference>
<evidence type="ECO:0000256" key="1">
    <source>
        <dbReference type="ARBA" id="ARBA00007452"/>
    </source>
</evidence>
<evidence type="ECO:0000256" key="2">
    <source>
        <dbReference type="ARBA" id="ARBA00021310"/>
    </source>
</evidence>
<name>A0A938BUF1_UNCW3</name>
<keyword evidence="3 7" id="KW-0227">DNA damage</keyword>
<dbReference type="GO" id="GO:0043590">
    <property type="term" value="C:bacterial nucleoid"/>
    <property type="evidence" value="ECO:0007669"/>
    <property type="project" value="TreeGrafter"/>
</dbReference>
<dbReference type="InterPro" id="IPR037278">
    <property type="entry name" value="ARFGAP/RecO"/>
</dbReference>
<proteinExistence type="inferred from homology"/>
<dbReference type="EMBL" id="VGIR01000049">
    <property type="protein sequence ID" value="MBM3331888.1"/>
    <property type="molecule type" value="Genomic_DNA"/>
</dbReference>
<keyword evidence="5 7" id="KW-0234">DNA repair</keyword>
<keyword evidence="4 7" id="KW-0233">DNA recombination</keyword>
<dbReference type="SUPFAM" id="SSF57863">
    <property type="entry name" value="ArfGap/RecO-like zinc finger"/>
    <property type="match status" value="2"/>
</dbReference>
<dbReference type="GO" id="GO:0006310">
    <property type="term" value="P:DNA recombination"/>
    <property type="evidence" value="ECO:0007669"/>
    <property type="project" value="UniProtKB-UniRule"/>
</dbReference>
<dbReference type="AlphaFoldDB" id="A0A938BUF1"/>
<dbReference type="HAMAP" id="MF_00201">
    <property type="entry name" value="RecO"/>
    <property type="match status" value="1"/>
</dbReference>
<dbReference type="InterPro" id="IPR012340">
    <property type="entry name" value="NA-bd_OB-fold"/>
</dbReference>
<dbReference type="PANTHER" id="PTHR33991">
    <property type="entry name" value="DNA REPAIR PROTEIN RECO"/>
    <property type="match status" value="1"/>
</dbReference>
<sequence>MRRIIRSEAICLRVRDYHESSKLVTFFTLDHGRVDCLAKGARRLQSKFGAALDVFAQSRIIYYSHDTRTLLTLSDAELVHSFNFSRLPTPDSLSRFLAAEQIAEFALRVIQSHDPNPRLYRLLLSYLSTLESLQYPVCSLPSSGSLNLQSAICNLQSPDPYPALVCSFLLKAASFLGFRPELRRCLICRRPLEGPHPSYFDTGRGGVICQRCAGENPSGTRLDAAGLDTLAFLLYTPVSEIASFDPRLLSPPSSLPSPLDLVLSFLGHHFDPLVLNSFRWHASLERNP</sequence>
<dbReference type="InterPro" id="IPR003717">
    <property type="entry name" value="RecO"/>
</dbReference>
<dbReference type="Pfam" id="PF11967">
    <property type="entry name" value="RecO_N"/>
    <property type="match status" value="1"/>
</dbReference>
<evidence type="ECO:0000256" key="3">
    <source>
        <dbReference type="ARBA" id="ARBA00022763"/>
    </source>
</evidence>
<comment type="caution">
    <text evidence="9">The sequence shown here is derived from an EMBL/GenBank/DDBJ whole genome shotgun (WGS) entry which is preliminary data.</text>
</comment>
<evidence type="ECO:0000313" key="10">
    <source>
        <dbReference type="Proteomes" id="UP000779900"/>
    </source>
</evidence>
<comment type="similarity">
    <text evidence="1 7">Belongs to the RecO family.</text>
</comment>
<gene>
    <name evidence="7 9" type="primary">recO</name>
    <name evidence="9" type="ORF">FJY68_08590</name>
</gene>
<evidence type="ECO:0000256" key="4">
    <source>
        <dbReference type="ARBA" id="ARBA00023172"/>
    </source>
</evidence>
<dbReference type="InterPro" id="IPR022572">
    <property type="entry name" value="DNA_rep/recomb_RecO_N"/>
</dbReference>
<evidence type="ECO:0000313" key="9">
    <source>
        <dbReference type="EMBL" id="MBM3331888.1"/>
    </source>
</evidence>
<dbReference type="Gene3D" id="1.20.1440.120">
    <property type="entry name" value="Recombination protein O, C-terminal domain"/>
    <property type="match status" value="1"/>
</dbReference>
<protein>
    <recommendedName>
        <fullName evidence="2 7">DNA repair protein RecO</fullName>
    </recommendedName>
    <alternativeName>
        <fullName evidence="6 7">Recombination protein O</fullName>
    </alternativeName>
</protein>
<evidence type="ECO:0000259" key="8">
    <source>
        <dbReference type="Pfam" id="PF11967"/>
    </source>
</evidence>
<dbReference type="InterPro" id="IPR042242">
    <property type="entry name" value="RecO_C"/>
</dbReference>
<comment type="function">
    <text evidence="7">Involved in DNA repair and RecF pathway recombination.</text>
</comment>
<evidence type="ECO:0000256" key="5">
    <source>
        <dbReference type="ARBA" id="ARBA00023204"/>
    </source>
</evidence>
<accession>A0A938BUF1</accession>
<reference evidence="9" key="1">
    <citation type="submission" date="2019-03" db="EMBL/GenBank/DDBJ databases">
        <title>Lake Tanganyika Metagenome-Assembled Genomes (MAGs).</title>
        <authorList>
            <person name="Tran P."/>
        </authorList>
    </citation>
    <scope>NUCLEOTIDE SEQUENCE</scope>
    <source>
        <strain evidence="9">K_DeepCast_150m_m2_040</strain>
    </source>
</reference>
<dbReference type="Pfam" id="PF02565">
    <property type="entry name" value="RecO_C"/>
    <property type="match status" value="2"/>
</dbReference>